<protein>
    <submittedName>
        <fullName evidence="1">Uncharacterized protein</fullName>
    </submittedName>
</protein>
<evidence type="ECO:0000313" key="2">
    <source>
        <dbReference type="Proteomes" id="UP000048965"/>
    </source>
</evidence>
<reference evidence="2" key="1">
    <citation type="submission" date="2014-09" db="EMBL/GenBank/DDBJ databases">
        <title>Whole genome shotgun sequence of Streptomyces sp. NBRC 110027.</title>
        <authorList>
            <person name="Komaki H."/>
            <person name="Ichikawa N."/>
            <person name="Katano-Makiyama Y."/>
            <person name="Hosoyama A."/>
            <person name="Hashimoto M."/>
            <person name="Uohara A."/>
            <person name="Kitahashi Y."/>
            <person name="Ohji S."/>
            <person name="Kimura A."/>
            <person name="Yamazoe A."/>
            <person name="Igarashi Y."/>
            <person name="Fujita N."/>
        </authorList>
    </citation>
    <scope>NUCLEOTIDE SEQUENCE [LARGE SCALE GENOMIC DNA]</scope>
    <source>
        <strain evidence="2">NBRC 110027</strain>
    </source>
</reference>
<keyword evidence="2" id="KW-1185">Reference proteome</keyword>
<evidence type="ECO:0000313" key="1">
    <source>
        <dbReference type="EMBL" id="GAO08662.1"/>
    </source>
</evidence>
<gene>
    <name evidence="1" type="ORF">TPA0598_04_02980</name>
</gene>
<proteinExistence type="predicted"/>
<reference evidence="1 2" key="2">
    <citation type="journal article" date="2015" name="Stand. Genomic Sci.">
        <title>Draft genome sequence of marine-derived Streptomyces sp. TP-A0598, a producer of anti-MRSA antibiotic lydicamycins.</title>
        <authorList>
            <person name="Komaki H."/>
            <person name="Ichikawa N."/>
            <person name="Hosoyama A."/>
            <person name="Fujita N."/>
            <person name="Igarashi Y."/>
        </authorList>
    </citation>
    <scope>NUCLEOTIDE SEQUENCE [LARGE SCALE GENOMIC DNA]</scope>
    <source>
        <strain evidence="1 2">NBRC 110027</strain>
    </source>
</reference>
<accession>A0A0P4R6V3</accession>
<dbReference type="Proteomes" id="UP000048965">
    <property type="component" value="Unassembled WGS sequence"/>
</dbReference>
<dbReference type="EMBL" id="BBNO01000004">
    <property type="protein sequence ID" value="GAO08662.1"/>
    <property type="molecule type" value="Genomic_DNA"/>
</dbReference>
<organism evidence="1 2">
    <name type="scientific">Streptomyces lydicamycinicus</name>
    <dbReference type="NCBI Taxonomy" id="1546107"/>
    <lineage>
        <taxon>Bacteria</taxon>
        <taxon>Bacillati</taxon>
        <taxon>Actinomycetota</taxon>
        <taxon>Actinomycetes</taxon>
        <taxon>Kitasatosporales</taxon>
        <taxon>Streptomycetaceae</taxon>
        <taxon>Streptomyces</taxon>
    </lineage>
</organism>
<dbReference type="OrthoDB" id="4101734at2"/>
<dbReference type="RefSeq" id="WP_042154445.1">
    <property type="nucleotide sequence ID" value="NZ_BBNO01000004.1"/>
</dbReference>
<name>A0A0P4R6V3_9ACTN</name>
<comment type="caution">
    <text evidence="1">The sequence shown here is derived from an EMBL/GenBank/DDBJ whole genome shotgun (WGS) entry which is preliminary data.</text>
</comment>
<dbReference type="AlphaFoldDB" id="A0A0P4R6V3"/>
<sequence length="145" mass="15756">MTHEEISDRVWEAVSHWVEGRHEESVQILAELAQTQTPSMMYGVACGIATVAKAALTKMHGQQTHTSFWGIRTLDGSRPEDTVPPHHLFAARFIAAFLNNDTDTALALYQAAFTSKDPELWPACMHTLLAATGEAVLAATPGAGR</sequence>